<organism evidence="10 11">
    <name type="scientific">Salinactinospora qingdaonensis</name>
    <dbReference type="NCBI Taxonomy" id="702744"/>
    <lineage>
        <taxon>Bacteria</taxon>
        <taxon>Bacillati</taxon>
        <taxon>Actinomycetota</taxon>
        <taxon>Actinomycetes</taxon>
        <taxon>Streptosporangiales</taxon>
        <taxon>Nocardiopsidaceae</taxon>
        <taxon>Salinactinospora</taxon>
    </lineage>
</organism>
<gene>
    <name evidence="10" type="ORF">GCM10022402_33370</name>
</gene>
<feature type="transmembrane region" description="Helical" evidence="9">
    <location>
        <begin position="99"/>
        <end position="117"/>
    </location>
</feature>
<feature type="transmembrane region" description="Helical" evidence="9">
    <location>
        <begin position="129"/>
        <end position="149"/>
    </location>
</feature>
<feature type="region of interest" description="Disordered" evidence="8">
    <location>
        <begin position="1"/>
        <end position="21"/>
    </location>
</feature>
<keyword evidence="3" id="KW-0813">Transport</keyword>
<name>A0ABP7G1W4_9ACTN</name>
<evidence type="ECO:0000313" key="11">
    <source>
        <dbReference type="Proteomes" id="UP001500908"/>
    </source>
</evidence>
<evidence type="ECO:0000256" key="3">
    <source>
        <dbReference type="ARBA" id="ARBA00022448"/>
    </source>
</evidence>
<dbReference type="Gene3D" id="1.10.3470.10">
    <property type="entry name" value="ABC transporter involved in vitamin B12 uptake, BtuC"/>
    <property type="match status" value="1"/>
</dbReference>
<feature type="transmembrane region" description="Helical" evidence="9">
    <location>
        <begin position="314"/>
        <end position="333"/>
    </location>
</feature>
<dbReference type="PANTHER" id="PTHR30472">
    <property type="entry name" value="FERRIC ENTEROBACTIN TRANSPORT SYSTEM PERMEASE PROTEIN"/>
    <property type="match status" value="1"/>
</dbReference>
<comment type="caution">
    <text evidence="10">The sequence shown here is derived from an EMBL/GenBank/DDBJ whole genome shotgun (WGS) entry which is preliminary data.</text>
</comment>
<proteinExistence type="inferred from homology"/>
<evidence type="ECO:0000256" key="7">
    <source>
        <dbReference type="ARBA" id="ARBA00023136"/>
    </source>
</evidence>
<comment type="subcellular location">
    <subcellularLocation>
        <location evidence="1">Cell membrane</location>
        <topology evidence="1">Multi-pass membrane protein</topology>
    </subcellularLocation>
</comment>
<dbReference type="EMBL" id="BAABDD010000016">
    <property type="protein sequence ID" value="GAA3751618.1"/>
    <property type="molecule type" value="Genomic_DNA"/>
</dbReference>
<dbReference type="InterPro" id="IPR037294">
    <property type="entry name" value="ABC_BtuC-like"/>
</dbReference>
<dbReference type="InterPro" id="IPR000522">
    <property type="entry name" value="ABC_transptr_permease_BtuC"/>
</dbReference>
<reference evidence="11" key="1">
    <citation type="journal article" date="2019" name="Int. J. Syst. Evol. Microbiol.">
        <title>The Global Catalogue of Microorganisms (GCM) 10K type strain sequencing project: providing services to taxonomists for standard genome sequencing and annotation.</title>
        <authorList>
            <consortium name="The Broad Institute Genomics Platform"/>
            <consortium name="The Broad Institute Genome Sequencing Center for Infectious Disease"/>
            <person name="Wu L."/>
            <person name="Ma J."/>
        </authorList>
    </citation>
    <scope>NUCLEOTIDE SEQUENCE [LARGE SCALE GENOMIC DNA]</scope>
    <source>
        <strain evidence="11">JCM 17137</strain>
    </source>
</reference>
<dbReference type="Proteomes" id="UP001500908">
    <property type="component" value="Unassembled WGS sequence"/>
</dbReference>
<evidence type="ECO:0000256" key="8">
    <source>
        <dbReference type="SAM" id="MobiDB-lite"/>
    </source>
</evidence>
<feature type="transmembrane region" description="Helical" evidence="9">
    <location>
        <begin position="155"/>
        <end position="173"/>
    </location>
</feature>
<evidence type="ECO:0000256" key="1">
    <source>
        <dbReference type="ARBA" id="ARBA00004651"/>
    </source>
</evidence>
<dbReference type="CDD" id="cd06550">
    <property type="entry name" value="TM_ABC_iron-siderophores_like"/>
    <property type="match status" value="1"/>
</dbReference>
<evidence type="ECO:0000313" key="10">
    <source>
        <dbReference type="EMBL" id="GAA3751618.1"/>
    </source>
</evidence>
<dbReference type="Pfam" id="PF01032">
    <property type="entry name" value="FecCD"/>
    <property type="match status" value="1"/>
</dbReference>
<evidence type="ECO:0000256" key="9">
    <source>
        <dbReference type="SAM" id="Phobius"/>
    </source>
</evidence>
<evidence type="ECO:0000256" key="4">
    <source>
        <dbReference type="ARBA" id="ARBA00022475"/>
    </source>
</evidence>
<feature type="transmembrane region" description="Helical" evidence="9">
    <location>
        <begin position="226"/>
        <end position="246"/>
    </location>
</feature>
<protein>
    <submittedName>
        <fullName evidence="10">Iron chelate uptake ABC transporter family permease subunit</fullName>
    </submittedName>
</protein>
<keyword evidence="11" id="KW-1185">Reference proteome</keyword>
<dbReference type="SUPFAM" id="SSF81345">
    <property type="entry name" value="ABC transporter involved in vitamin B12 uptake, BtuC"/>
    <property type="match status" value="1"/>
</dbReference>
<accession>A0ABP7G1W4</accession>
<feature type="transmembrane region" description="Helical" evidence="9">
    <location>
        <begin position="339"/>
        <end position="360"/>
    </location>
</feature>
<sequence>MSTTKSQPAPAADRTRQGRRDSGDAVRVVRLAGDAVSFRLRTRMTFIYGTLVAATLVVFAITLMVGDYEIPLPRVLLALTGEGERLDVFFVQGMRLPRALTAILVGAALGVAGAVFQSLSRNPLGSPDIIGFTSGAATGAVLTILVLGGGMTQTSIGAVIGGLGTAGLVYLLALKRGVQGYRLILVGIGVNAMLLSARDYLMTRAELTEAMTAQVWLVGSLNGRDWTQVVAVSCGTGVLIPLILGLGPRLRLMEMGEDSARALGVPTQATQATALLTASALTGFGIAVAGPIGFIALAAPQLARRLVRANGTTLLGAGLMGGFLLLTADLIAQRALAPIQLPVGVVTAVVGGSYLVWLLYREWRTGRG</sequence>
<keyword evidence="5 9" id="KW-0812">Transmembrane</keyword>
<dbReference type="PANTHER" id="PTHR30472:SF24">
    <property type="entry name" value="FERRIC ENTEROBACTIN TRANSPORT SYSTEM PERMEASE PROTEIN FEPG"/>
    <property type="match status" value="1"/>
</dbReference>
<keyword evidence="6 9" id="KW-1133">Transmembrane helix</keyword>
<keyword evidence="7 9" id="KW-0472">Membrane</keyword>
<feature type="transmembrane region" description="Helical" evidence="9">
    <location>
        <begin position="46"/>
        <end position="66"/>
    </location>
</feature>
<comment type="similarity">
    <text evidence="2">Belongs to the binding-protein-dependent transport system permease family. FecCD subfamily.</text>
</comment>
<evidence type="ECO:0000256" key="5">
    <source>
        <dbReference type="ARBA" id="ARBA00022692"/>
    </source>
</evidence>
<keyword evidence="4" id="KW-1003">Cell membrane</keyword>
<evidence type="ECO:0000256" key="2">
    <source>
        <dbReference type="ARBA" id="ARBA00007935"/>
    </source>
</evidence>
<evidence type="ECO:0000256" key="6">
    <source>
        <dbReference type="ARBA" id="ARBA00022989"/>
    </source>
</evidence>